<reference evidence="11 12" key="1">
    <citation type="submission" date="2020-04" db="EMBL/GenBank/DDBJ databases">
        <title>Description of novel Gluconacetobacter.</title>
        <authorList>
            <person name="Sombolestani A."/>
        </authorList>
    </citation>
    <scope>NUCLEOTIDE SEQUENCE [LARGE SCALE GENOMIC DNA]</scope>
    <source>
        <strain evidence="10 11">LMG 1728</strain>
        <strain evidence="9 12">LMG 1731</strain>
    </source>
</reference>
<keyword evidence="2 7" id="KW-0489">Methyltransferase</keyword>
<evidence type="ECO:0000256" key="7">
    <source>
        <dbReference type="PROSITE-ProRule" id="PRU01016"/>
    </source>
</evidence>
<dbReference type="Pfam" id="PF00145">
    <property type="entry name" value="DNA_methylase"/>
    <property type="match status" value="1"/>
</dbReference>
<evidence type="ECO:0000256" key="6">
    <source>
        <dbReference type="ARBA" id="ARBA00047422"/>
    </source>
</evidence>
<dbReference type="PANTHER" id="PTHR10629:SF52">
    <property type="entry name" value="DNA (CYTOSINE-5)-METHYLTRANSFERASE 1"/>
    <property type="match status" value="1"/>
</dbReference>
<dbReference type="PANTHER" id="PTHR10629">
    <property type="entry name" value="CYTOSINE-SPECIFIC METHYLTRANSFERASE"/>
    <property type="match status" value="1"/>
</dbReference>
<dbReference type="GO" id="GO:0003886">
    <property type="term" value="F:DNA (cytosine-5-)-methyltransferase activity"/>
    <property type="evidence" value="ECO:0007669"/>
    <property type="project" value="UniProtKB-EC"/>
</dbReference>
<dbReference type="PROSITE" id="PS51679">
    <property type="entry name" value="SAM_MT_C5"/>
    <property type="match status" value="1"/>
</dbReference>
<evidence type="ECO:0000256" key="1">
    <source>
        <dbReference type="ARBA" id="ARBA00011975"/>
    </source>
</evidence>
<feature type="region of interest" description="Disordered" evidence="8">
    <location>
        <begin position="305"/>
        <end position="398"/>
    </location>
</feature>
<evidence type="ECO:0000256" key="4">
    <source>
        <dbReference type="ARBA" id="ARBA00022691"/>
    </source>
</evidence>
<dbReference type="EC" id="2.1.1.37" evidence="1"/>
<dbReference type="GO" id="GO:0003677">
    <property type="term" value="F:DNA binding"/>
    <property type="evidence" value="ECO:0007669"/>
    <property type="project" value="TreeGrafter"/>
</dbReference>
<dbReference type="PROSITE" id="PS00094">
    <property type="entry name" value="C5_MTASE_1"/>
    <property type="match status" value="1"/>
</dbReference>
<evidence type="ECO:0000313" key="10">
    <source>
        <dbReference type="EMBL" id="MBB2195324.1"/>
    </source>
</evidence>
<dbReference type="EMBL" id="JABEQO010000026">
    <property type="protein sequence ID" value="MBB2166189.1"/>
    <property type="molecule type" value="Genomic_DNA"/>
</dbReference>
<dbReference type="GO" id="GO:0009307">
    <property type="term" value="P:DNA restriction-modification system"/>
    <property type="evidence" value="ECO:0007669"/>
    <property type="project" value="UniProtKB-KW"/>
</dbReference>
<comment type="caution">
    <text evidence="9">The sequence shown here is derived from an EMBL/GenBank/DDBJ whole genome shotgun (WGS) entry which is preliminary data.</text>
</comment>
<dbReference type="Proteomes" id="UP000561077">
    <property type="component" value="Unassembled WGS sequence"/>
</dbReference>
<comment type="catalytic activity">
    <reaction evidence="6">
        <text>a 2'-deoxycytidine in DNA + S-adenosyl-L-methionine = a 5-methyl-2'-deoxycytidine in DNA + S-adenosyl-L-homocysteine + H(+)</text>
        <dbReference type="Rhea" id="RHEA:13681"/>
        <dbReference type="Rhea" id="RHEA-COMP:11369"/>
        <dbReference type="Rhea" id="RHEA-COMP:11370"/>
        <dbReference type="ChEBI" id="CHEBI:15378"/>
        <dbReference type="ChEBI" id="CHEBI:57856"/>
        <dbReference type="ChEBI" id="CHEBI:59789"/>
        <dbReference type="ChEBI" id="CHEBI:85452"/>
        <dbReference type="ChEBI" id="CHEBI:85454"/>
        <dbReference type="EC" id="2.1.1.37"/>
    </reaction>
</comment>
<dbReference type="GO" id="GO:0032259">
    <property type="term" value="P:methylation"/>
    <property type="evidence" value="ECO:0007669"/>
    <property type="project" value="UniProtKB-KW"/>
</dbReference>
<feature type="compositionally biased region" description="Basic and acidic residues" evidence="8">
    <location>
        <begin position="321"/>
        <end position="338"/>
    </location>
</feature>
<feature type="active site" evidence="7">
    <location>
        <position position="93"/>
    </location>
</feature>
<protein>
    <recommendedName>
        <fullName evidence="1">DNA (cytosine-5-)-methyltransferase</fullName>
        <ecNumber evidence="1">2.1.1.37</ecNumber>
    </recommendedName>
</protein>
<evidence type="ECO:0000256" key="3">
    <source>
        <dbReference type="ARBA" id="ARBA00022679"/>
    </source>
</evidence>
<keyword evidence="11" id="KW-1185">Reference proteome</keyword>
<organism evidence="9 12">
    <name type="scientific">Gluconacetobacter dulcium</name>
    <dbReference type="NCBI Taxonomy" id="2729096"/>
    <lineage>
        <taxon>Bacteria</taxon>
        <taxon>Pseudomonadati</taxon>
        <taxon>Pseudomonadota</taxon>
        <taxon>Alphaproteobacteria</taxon>
        <taxon>Acetobacterales</taxon>
        <taxon>Acetobacteraceae</taxon>
        <taxon>Gluconacetobacter</taxon>
    </lineage>
</organism>
<dbReference type="SUPFAM" id="SSF53335">
    <property type="entry name" value="S-adenosyl-L-methionine-dependent methyltransferases"/>
    <property type="match status" value="1"/>
</dbReference>
<dbReference type="GO" id="GO:0044027">
    <property type="term" value="P:negative regulation of gene expression via chromosomal CpG island methylation"/>
    <property type="evidence" value="ECO:0007669"/>
    <property type="project" value="TreeGrafter"/>
</dbReference>
<accession>A0A7W4INU4</accession>
<evidence type="ECO:0000256" key="2">
    <source>
        <dbReference type="ARBA" id="ARBA00022603"/>
    </source>
</evidence>
<dbReference type="InterPro" id="IPR029063">
    <property type="entry name" value="SAM-dependent_MTases_sf"/>
</dbReference>
<dbReference type="InterPro" id="IPR050390">
    <property type="entry name" value="C5-Methyltransferase"/>
</dbReference>
<dbReference type="InterPro" id="IPR001525">
    <property type="entry name" value="C5_MeTfrase"/>
</dbReference>
<keyword evidence="3 7" id="KW-0808">Transferase</keyword>
<evidence type="ECO:0000256" key="8">
    <source>
        <dbReference type="SAM" id="MobiDB-lite"/>
    </source>
</evidence>
<evidence type="ECO:0000256" key="5">
    <source>
        <dbReference type="ARBA" id="ARBA00022747"/>
    </source>
</evidence>
<gene>
    <name evidence="10" type="ORF">HLH25_17155</name>
    <name evidence="9" type="ORF">HLH26_16980</name>
</gene>
<name>A0A7W4INU4_9PROT</name>
<dbReference type="EMBL" id="JABEQN010000026">
    <property type="protein sequence ID" value="MBB2195324.1"/>
    <property type="molecule type" value="Genomic_DNA"/>
</dbReference>
<dbReference type="Proteomes" id="UP000540490">
    <property type="component" value="Unassembled WGS sequence"/>
</dbReference>
<keyword evidence="4 7" id="KW-0949">S-adenosyl-L-methionine</keyword>
<keyword evidence="5" id="KW-0680">Restriction system</keyword>
<dbReference type="InterPro" id="IPR018117">
    <property type="entry name" value="C5_DNA_meth_AS"/>
</dbReference>
<proteinExistence type="inferred from homology"/>
<feature type="compositionally biased region" description="Basic and acidic residues" evidence="8">
    <location>
        <begin position="350"/>
        <end position="365"/>
    </location>
</feature>
<dbReference type="AlphaFoldDB" id="A0A7W4INU4"/>
<feature type="compositionally biased region" description="Basic and acidic residues" evidence="8">
    <location>
        <begin position="305"/>
        <end position="314"/>
    </location>
</feature>
<evidence type="ECO:0000313" key="9">
    <source>
        <dbReference type="EMBL" id="MBB2166189.1"/>
    </source>
</evidence>
<dbReference type="Gene3D" id="3.40.50.150">
    <property type="entry name" value="Vaccinia Virus protein VP39"/>
    <property type="match status" value="1"/>
</dbReference>
<evidence type="ECO:0000313" key="12">
    <source>
        <dbReference type="Proteomes" id="UP000561077"/>
    </source>
</evidence>
<sequence length="484" mass="50291">MTHGHSPMGDISPRTPFRVLDLFAGAAGGWTLGLHRAGFVTVAACEIVEWRRVLYAENNPHVRLYDDVRTLTAGRLVSDLGFLPDLITGSPPCQDISSANIRGKGIDGARSGLYREAVRLVGECCPRWFAFENSANLRTRGADRLLDALEALGYACEPCVVGAGDVGACHVRKRSWLIGFDPRQLADAGLAVAAGRDADGRGIGRAGGDEGVGSLRCVPHGSYGDATGVGCREGWSGRRAGADDGAGEPSCGDAGNPDCQPCATGQHAASVQGADDTGAGRFQPYADDRGSAVFRGAPASLRDAAHTARAEWRSPAECGGDQDRPSGERIQGPDRHAEPTPARGSGNAAHAHETGPPDGRVERCLRPPQIPDDGRGDGWCDDGPSTPGPLGWSAGAGGVTAEPWADWNGGPAAHLRLDDGLSAWLARTRVALGDGRRASTASLVVEAFGDAVVPDIPEAIGNAILRVERALDAVFVRAAAGEVS</sequence>
<comment type="similarity">
    <text evidence="7">Belongs to the class I-like SAM-binding methyltransferase superfamily. C5-methyltransferase family.</text>
</comment>
<evidence type="ECO:0000313" key="11">
    <source>
        <dbReference type="Proteomes" id="UP000540490"/>
    </source>
</evidence>